<evidence type="ECO:0000256" key="4">
    <source>
        <dbReference type="ARBA" id="ARBA00022692"/>
    </source>
</evidence>
<evidence type="ECO:0000313" key="10">
    <source>
        <dbReference type="EMBL" id="MBC1521342.1"/>
    </source>
</evidence>
<dbReference type="EMBL" id="JAARRM010000002">
    <property type="protein sequence ID" value="MBC1521342.1"/>
    <property type="molecule type" value="Genomic_DNA"/>
</dbReference>
<evidence type="ECO:0000256" key="3">
    <source>
        <dbReference type="ARBA" id="ARBA00022475"/>
    </source>
</evidence>
<evidence type="ECO:0000256" key="2">
    <source>
        <dbReference type="ARBA" id="ARBA00006683"/>
    </source>
</evidence>
<organism evidence="10 11">
    <name type="scientific">Listeria aquatica</name>
    <dbReference type="NCBI Taxonomy" id="1494960"/>
    <lineage>
        <taxon>Bacteria</taxon>
        <taxon>Bacillati</taxon>
        <taxon>Bacillota</taxon>
        <taxon>Bacilli</taxon>
        <taxon>Bacillales</taxon>
        <taxon>Listeriaceae</taxon>
        <taxon>Listeria</taxon>
    </lineage>
</organism>
<feature type="transmembrane region" description="Helical" evidence="7">
    <location>
        <begin position="176"/>
        <end position="199"/>
    </location>
</feature>
<evidence type="ECO:0000256" key="5">
    <source>
        <dbReference type="ARBA" id="ARBA00022989"/>
    </source>
</evidence>
<evidence type="ECO:0000256" key="7">
    <source>
        <dbReference type="SAM" id="Phobius"/>
    </source>
</evidence>
<dbReference type="InterPro" id="IPR032807">
    <property type="entry name" value="GNVR"/>
</dbReference>
<feature type="transmembrane region" description="Helical" evidence="7">
    <location>
        <begin position="20"/>
        <end position="44"/>
    </location>
</feature>
<dbReference type="AlphaFoldDB" id="A0A841ZPF6"/>
<keyword evidence="6 7" id="KW-0472">Membrane</keyword>
<comment type="subcellular location">
    <subcellularLocation>
        <location evidence="1">Cell membrane</location>
        <topology evidence="1">Multi-pass membrane protein</topology>
    </subcellularLocation>
</comment>
<feature type="domain" description="Polysaccharide chain length determinant N-terminal" evidence="8">
    <location>
        <begin position="4"/>
        <end position="94"/>
    </location>
</feature>
<dbReference type="Proteomes" id="UP000559885">
    <property type="component" value="Unassembled WGS sequence"/>
</dbReference>
<feature type="domain" description="Tyrosine-protein kinase G-rich" evidence="9">
    <location>
        <begin position="144"/>
        <end position="196"/>
    </location>
</feature>
<evidence type="ECO:0000313" key="11">
    <source>
        <dbReference type="Proteomes" id="UP000559885"/>
    </source>
</evidence>
<reference evidence="10 11" key="1">
    <citation type="submission" date="2020-03" db="EMBL/GenBank/DDBJ databases">
        <title>Soil Listeria distribution.</title>
        <authorList>
            <person name="Liao J."/>
            <person name="Wiedmann M."/>
        </authorList>
    </citation>
    <scope>NUCLEOTIDE SEQUENCE [LARGE SCALE GENOMIC DNA]</scope>
    <source>
        <strain evidence="10 11">FSL L7-1507</strain>
    </source>
</reference>
<protein>
    <submittedName>
        <fullName evidence="10">Capsular biosynthesis protein</fullName>
    </submittedName>
</protein>
<evidence type="ECO:0000256" key="1">
    <source>
        <dbReference type="ARBA" id="ARBA00004651"/>
    </source>
</evidence>
<dbReference type="PANTHER" id="PTHR32309">
    <property type="entry name" value="TYROSINE-PROTEIN KINASE"/>
    <property type="match status" value="1"/>
</dbReference>
<keyword evidence="4 7" id="KW-0812">Transmembrane</keyword>
<gene>
    <name evidence="10" type="ORF">HB912_06755</name>
</gene>
<proteinExistence type="inferred from homology"/>
<dbReference type="PANTHER" id="PTHR32309:SF13">
    <property type="entry name" value="FERRIC ENTEROBACTIN TRANSPORT PROTEIN FEPE"/>
    <property type="match status" value="1"/>
</dbReference>
<dbReference type="Pfam" id="PF13807">
    <property type="entry name" value="GNVR"/>
    <property type="match status" value="1"/>
</dbReference>
<evidence type="ECO:0000259" key="8">
    <source>
        <dbReference type="Pfam" id="PF02706"/>
    </source>
</evidence>
<dbReference type="InterPro" id="IPR050445">
    <property type="entry name" value="Bact_polysacc_biosynth/exp"/>
</dbReference>
<dbReference type="Pfam" id="PF02706">
    <property type="entry name" value="Wzz"/>
    <property type="match status" value="1"/>
</dbReference>
<evidence type="ECO:0000259" key="9">
    <source>
        <dbReference type="Pfam" id="PF13807"/>
    </source>
</evidence>
<dbReference type="GO" id="GO:0005886">
    <property type="term" value="C:plasma membrane"/>
    <property type="evidence" value="ECO:0007669"/>
    <property type="project" value="UniProtKB-SubCell"/>
</dbReference>
<keyword evidence="5 7" id="KW-1133">Transmembrane helix</keyword>
<name>A0A841ZPF6_9LIST</name>
<keyword evidence="3" id="KW-1003">Cell membrane</keyword>
<comment type="caution">
    <text evidence="10">The sequence shown here is derived from an EMBL/GenBank/DDBJ whole genome shotgun (WGS) entry which is preliminary data.</text>
</comment>
<sequence length="238" mass="27495">MNERIDMKKIILTIRENTWILISIVSLMILSMFIYMNCFSIPVYQKNTQILVNQSEKSQANGVDSQTVQADLQLVSTYSTIISSPRILEKVQYNLEKKYSIQELVEMIKVKNTANSQIIDISVEDTSPQIASQIANLTARIFIEEVPKIMKIDNVTTLSKAQYLGNEIPVKPKKALLMLLAFFVGILFAFSFIFIKLLFERTFTSINELEEYLGIYVLGEVSVFQRKELFRSEKKRRR</sequence>
<comment type="similarity">
    <text evidence="2">Belongs to the CpsC/CapA family.</text>
</comment>
<dbReference type="InterPro" id="IPR003856">
    <property type="entry name" value="LPS_length_determ_N"/>
</dbReference>
<accession>A0A841ZPF6</accession>
<dbReference type="GO" id="GO:0004713">
    <property type="term" value="F:protein tyrosine kinase activity"/>
    <property type="evidence" value="ECO:0007669"/>
    <property type="project" value="TreeGrafter"/>
</dbReference>
<evidence type="ECO:0000256" key="6">
    <source>
        <dbReference type="ARBA" id="ARBA00023136"/>
    </source>
</evidence>
<dbReference type="RefSeq" id="WP_185373195.1">
    <property type="nucleotide sequence ID" value="NZ_JAARRM010000002.1"/>
</dbReference>